<feature type="transmembrane region" description="Helical" evidence="1">
    <location>
        <begin position="109"/>
        <end position="128"/>
    </location>
</feature>
<gene>
    <name evidence="2" type="ORF">AMTR_s00067p00024790</name>
</gene>
<keyword evidence="1" id="KW-0472">Membrane</keyword>
<feature type="transmembrane region" description="Helical" evidence="1">
    <location>
        <begin position="140"/>
        <end position="161"/>
    </location>
</feature>
<evidence type="ECO:0000256" key="1">
    <source>
        <dbReference type="SAM" id="Phobius"/>
    </source>
</evidence>
<name>U5D8E4_AMBTC</name>
<dbReference type="Gramene" id="ERN18744">
    <property type="protein sequence ID" value="ERN18744"/>
    <property type="gene ID" value="AMTR_s00067p00024790"/>
</dbReference>
<protein>
    <submittedName>
        <fullName evidence="2">Uncharacterized protein</fullName>
    </submittedName>
</protein>
<keyword evidence="3" id="KW-1185">Reference proteome</keyword>
<dbReference type="Proteomes" id="UP000017836">
    <property type="component" value="Unassembled WGS sequence"/>
</dbReference>
<evidence type="ECO:0000313" key="3">
    <source>
        <dbReference type="Proteomes" id="UP000017836"/>
    </source>
</evidence>
<keyword evidence="1" id="KW-1133">Transmembrane helix</keyword>
<reference evidence="3" key="1">
    <citation type="journal article" date="2013" name="Science">
        <title>The Amborella genome and the evolution of flowering plants.</title>
        <authorList>
            <consortium name="Amborella Genome Project"/>
        </authorList>
    </citation>
    <scope>NUCLEOTIDE SEQUENCE [LARGE SCALE GENOMIC DNA]</scope>
</reference>
<organism evidence="2 3">
    <name type="scientific">Amborella trichopoda</name>
    <dbReference type="NCBI Taxonomy" id="13333"/>
    <lineage>
        <taxon>Eukaryota</taxon>
        <taxon>Viridiplantae</taxon>
        <taxon>Streptophyta</taxon>
        <taxon>Embryophyta</taxon>
        <taxon>Tracheophyta</taxon>
        <taxon>Spermatophyta</taxon>
        <taxon>Magnoliopsida</taxon>
        <taxon>Amborellales</taxon>
        <taxon>Amborellaceae</taxon>
        <taxon>Amborella</taxon>
    </lineage>
</organism>
<evidence type="ECO:0000313" key="2">
    <source>
        <dbReference type="EMBL" id="ERN18744.1"/>
    </source>
</evidence>
<feature type="transmembrane region" description="Helical" evidence="1">
    <location>
        <begin position="167"/>
        <end position="188"/>
    </location>
</feature>
<dbReference type="EMBL" id="KI392078">
    <property type="protein sequence ID" value="ERN18744.1"/>
    <property type="molecule type" value="Genomic_DNA"/>
</dbReference>
<dbReference type="AlphaFoldDB" id="U5D8E4"/>
<proteinExistence type="predicted"/>
<sequence length="215" mass="24582">MSPVPLFGPSLHMHQQSQQLHHLEPAFLQNPTIYYVFCNFYQSRASRNYEALPLYTREVREHRKKEHWISSKTIAAITLAAAVQLVSGQCDYTGCSRIPSPVFSHYPDYFNAYVIFVVVAFASSGTGTRLAHDFPLLGKFMGEIAVLCVCLAFGLAIWVILPLGLRWISWVSLLPLLPSILPMHPSVFSRQMMQKFRSLLHYFKNWVQKIMFGEA</sequence>
<dbReference type="HOGENOM" id="CLU_1284852_0_0_1"/>
<accession>U5D8E4</accession>
<keyword evidence="1" id="KW-0812">Transmembrane</keyword>